<protein>
    <submittedName>
        <fullName evidence="1">Uncharacterized protein</fullName>
    </submittedName>
</protein>
<gene>
    <name evidence="1" type="ORF">PYTT_2199</name>
</gene>
<evidence type="ECO:0000313" key="2">
    <source>
        <dbReference type="Proteomes" id="UP000176204"/>
    </source>
</evidence>
<organism evidence="1 2">
    <name type="scientific">Akkermansia glycaniphila</name>
    <dbReference type="NCBI Taxonomy" id="1679444"/>
    <lineage>
        <taxon>Bacteria</taxon>
        <taxon>Pseudomonadati</taxon>
        <taxon>Verrucomicrobiota</taxon>
        <taxon>Verrucomicrobiia</taxon>
        <taxon>Verrucomicrobiales</taxon>
        <taxon>Akkermansiaceae</taxon>
        <taxon>Akkermansia</taxon>
    </lineage>
</organism>
<dbReference type="Proteomes" id="UP000176204">
    <property type="component" value="Chromosome I"/>
</dbReference>
<dbReference type="OrthoDB" id="9961623at2"/>
<dbReference type="RefSeq" id="WP_067771972.1">
    <property type="nucleotide sequence ID" value="NZ_LIGX01000001.1"/>
</dbReference>
<dbReference type="EMBL" id="LT629973">
    <property type="protein sequence ID" value="SEH97254.1"/>
    <property type="molecule type" value="Genomic_DNA"/>
</dbReference>
<sequence>MMTIDTTPGETYAITTSEPVRVSALREDGSEVLLCSMTEPGQYLVVAPTGALRVSGSSALVTRSFRSAPAGALCRAASGGGVIGIESAVLPFAPGDGTDNLNAGGFAFEAEVSGELRRVALKGRSGYEFHKNPVWLKVWRRMEGGPVWLGLSREGVVQVNDRVNVWTFDEGLRLAAGDVVVVSSHREEAKESREYGVDGTEGKLLCRVEAIAHREGIGCLDDAGAPGWDYLPEGDMTLARPADLADYAQVALREEGAFDPLHTRAQTLYVLQVSTTS</sequence>
<evidence type="ECO:0000313" key="1">
    <source>
        <dbReference type="EMBL" id="SEH97254.1"/>
    </source>
</evidence>
<dbReference type="KEGG" id="agl:PYTT_2199"/>
<name>A0A1C7PFB8_9BACT</name>
<reference evidence="2" key="1">
    <citation type="submission" date="2016-09" db="EMBL/GenBank/DDBJ databases">
        <authorList>
            <person name="Koehorst J."/>
        </authorList>
    </citation>
    <scope>NUCLEOTIDE SEQUENCE [LARGE SCALE GENOMIC DNA]</scope>
</reference>
<accession>A0A1C7PFB8</accession>
<dbReference type="AlphaFoldDB" id="A0A1C7PFB8"/>
<keyword evidence="2" id="KW-1185">Reference proteome</keyword>
<proteinExistence type="predicted"/>
<dbReference type="STRING" id="1679444.PYTT_2199"/>